<dbReference type="AlphaFoldDB" id="A0A4U0P0G4"/>
<evidence type="ECO:0000256" key="3">
    <source>
        <dbReference type="ARBA" id="ARBA00023082"/>
    </source>
</evidence>
<dbReference type="InterPro" id="IPR007627">
    <property type="entry name" value="RNA_pol_sigma70_r2"/>
</dbReference>
<keyword evidence="3" id="KW-0731">Sigma factor</keyword>
<accession>A0A4U0P0G4</accession>
<evidence type="ECO:0000259" key="5">
    <source>
        <dbReference type="Pfam" id="PF04542"/>
    </source>
</evidence>
<evidence type="ECO:0000313" key="7">
    <source>
        <dbReference type="EMBL" id="TJZ60697.1"/>
    </source>
</evidence>
<protein>
    <submittedName>
        <fullName evidence="7">Sigma-70 family RNA polymerase sigma factor</fullName>
    </submittedName>
</protein>
<comment type="caution">
    <text evidence="7">The sequence shown here is derived from an EMBL/GenBank/DDBJ whole genome shotgun (WGS) entry which is preliminary data.</text>
</comment>
<evidence type="ECO:0000256" key="4">
    <source>
        <dbReference type="ARBA" id="ARBA00023163"/>
    </source>
</evidence>
<dbReference type="Pfam" id="PF08281">
    <property type="entry name" value="Sigma70_r4_2"/>
    <property type="match status" value="1"/>
</dbReference>
<dbReference type="InterPro" id="IPR036388">
    <property type="entry name" value="WH-like_DNA-bd_sf"/>
</dbReference>
<dbReference type="NCBIfam" id="TIGR02937">
    <property type="entry name" value="sigma70-ECF"/>
    <property type="match status" value="1"/>
</dbReference>
<name>A0A4U0P0G4_9SPHI</name>
<organism evidence="7 8">
    <name type="scientific">Sphingobacterium olei</name>
    <dbReference type="NCBI Taxonomy" id="2571155"/>
    <lineage>
        <taxon>Bacteria</taxon>
        <taxon>Pseudomonadati</taxon>
        <taxon>Bacteroidota</taxon>
        <taxon>Sphingobacteriia</taxon>
        <taxon>Sphingobacteriales</taxon>
        <taxon>Sphingobacteriaceae</taxon>
        <taxon>Sphingobacterium</taxon>
    </lineage>
</organism>
<dbReference type="InterPro" id="IPR013325">
    <property type="entry name" value="RNA_pol_sigma_r2"/>
</dbReference>
<dbReference type="SUPFAM" id="SSF88659">
    <property type="entry name" value="Sigma3 and sigma4 domains of RNA polymerase sigma factors"/>
    <property type="match status" value="1"/>
</dbReference>
<dbReference type="InterPro" id="IPR013249">
    <property type="entry name" value="RNA_pol_sigma70_r4_t2"/>
</dbReference>
<sequence length="177" mass="21144">MMDRISDEDLFKKNYRNVCYFAWQMVGDNELAKDLAQDAFFSYFQNREKISEDENAIRSYLYTSIKYAIYNNNRKDKVIEKYWQKSHFKEYDDADFENNIIKSEFIVEINRIVNELPASCQKIFRLGYLDGWSNQEISKALDLSVNTVKTQKRRGLKVVQSKLNPEFLLFFTVLFCK</sequence>
<keyword evidence="8" id="KW-1185">Reference proteome</keyword>
<dbReference type="InterPro" id="IPR013324">
    <property type="entry name" value="RNA_pol_sigma_r3/r4-like"/>
</dbReference>
<evidence type="ECO:0000259" key="6">
    <source>
        <dbReference type="Pfam" id="PF08281"/>
    </source>
</evidence>
<evidence type="ECO:0000256" key="1">
    <source>
        <dbReference type="ARBA" id="ARBA00010641"/>
    </source>
</evidence>
<dbReference type="CDD" id="cd06171">
    <property type="entry name" value="Sigma70_r4"/>
    <property type="match status" value="1"/>
</dbReference>
<dbReference type="Gene3D" id="1.10.1740.10">
    <property type="match status" value="1"/>
</dbReference>
<keyword evidence="4" id="KW-0804">Transcription</keyword>
<dbReference type="SUPFAM" id="SSF88946">
    <property type="entry name" value="Sigma2 domain of RNA polymerase sigma factors"/>
    <property type="match status" value="1"/>
</dbReference>
<dbReference type="Gene3D" id="1.10.10.10">
    <property type="entry name" value="Winged helix-like DNA-binding domain superfamily/Winged helix DNA-binding domain"/>
    <property type="match status" value="1"/>
</dbReference>
<comment type="similarity">
    <text evidence="1">Belongs to the sigma-70 factor family. ECF subfamily.</text>
</comment>
<dbReference type="InterPro" id="IPR014284">
    <property type="entry name" value="RNA_pol_sigma-70_dom"/>
</dbReference>
<dbReference type="OrthoDB" id="656273at2"/>
<dbReference type="GO" id="GO:0006352">
    <property type="term" value="P:DNA-templated transcription initiation"/>
    <property type="evidence" value="ECO:0007669"/>
    <property type="project" value="InterPro"/>
</dbReference>
<dbReference type="InterPro" id="IPR039425">
    <property type="entry name" value="RNA_pol_sigma-70-like"/>
</dbReference>
<keyword evidence="2" id="KW-0805">Transcription regulation</keyword>
<dbReference type="PANTHER" id="PTHR43133:SF46">
    <property type="entry name" value="RNA POLYMERASE SIGMA-70 FACTOR ECF SUBFAMILY"/>
    <property type="match status" value="1"/>
</dbReference>
<dbReference type="GO" id="GO:0003677">
    <property type="term" value="F:DNA binding"/>
    <property type="evidence" value="ECO:0007669"/>
    <property type="project" value="InterPro"/>
</dbReference>
<dbReference type="Pfam" id="PF04542">
    <property type="entry name" value="Sigma70_r2"/>
    <property type="match status" value="1"/>
</dbReference>
<evidence type="ECO:0000313" key="8">
    <source>
        <dbReference type="Proteomes" id="UP000306808"/>
    </source>
</evidence>
<feature type="domain" description="RNA polymerase sigma factor 70 region 4 type 2" evidence="6">
    <location>
        <begin position="108"/>
        <end position="157"/>
    </location>
</feature>
<gene>
    <name evidence="7" type="ORF">FAZ15_11980</name>
</gene>
<proteinExistence type="inferred from homology"/>
<reference evidence="7 8" key="1">
    <citation type="submission" date="2019-04" db="EMBL/GenBank/DDBJ databases">
        <title>Sphingobacterium olei sp. nov., isolated from oil-contaminated soil.</title>
        <authorList>
            <person name="Liu B."/>
        </authorList>
    </citation>
    <scope>NUCLEOTIDE SEQUENCE [LARGE SCALE GENOMIC DNA]</scope>
    <source>
        <strain evidence="7 8">HAL-9</strain>
    </source>
</reference>
<dbReference type="Proteomes" id="UP000306808">
    <property type="component" value="Unassembled WGS sequence"/>
</dbReference>
<evidence type="ECO:0000256" key="2">
    <source>
        <dbReference type="ARBA" id="ARBA00023015"/>
    </source>
</evidence>
<dbReference type="GO" id="GO:0016987">
    <property type="term" value="F:sigma factor activity"/>
    <property type="evidence" value="ECO:0007669"/>
    <property type="project" value="UniProtKB-KW"/>
</dbReference>
<dbReference type="RefSeq" id="WP_136901537.1">
    <property type="nucleotide sequence ID" value="NZ_SUME01000004.1"/>
</dbReference>
<dbReference type="PANTHER" id="PTHR43133">
    <property type="entry name" value="RNA POLYMERASE ECF-TYPE SIGMA FACTO"/>
    <property type="match status" value="1"/>
</dbReference>
<dbReference type="EMBL" id="SUME01000004">
    <property type="protein sequence ID" value="TJZ60697.1"/>
    <property type="molecule type" value="Genomic_DNA"/>
</dbReference>
<feature type="domain" description="RNA polymerase sigma-70 region 2" evidence="5">
    <location>
        <begin position="10"/>
        <end position="76"/>
    </location>
</feature>